<organism evidence="13 14">
    <name type="scientific">Australozyma saopauloensis</name>
    <dbReference type="NCBI Taxonomy" id="291208"/>
    <lineage>
        <taxon>Eukaryota</taxon>
        <taxon>Fungi</taxon>
        <taxon>Dikarya</taxon>
        <taxon>Ascomycota</taxon>
        <taxon>Saccharomycotina</taxon>
        <taxon>Pichiomycetes</taxon>
        <taxon>Metschnikowiaceae</taxon>
        <taxon>Australozyma</taxon>
    </lineage>
</organism>
<dbReference type="Gene3D" id="1.10.45.10">
    <property type="entry name" value="Vanillyl-alcohol Oxidase, Chain A, domain 4"/>
    <property type="match status" value="1"/>
</dbReference>
<evidence type="ECO:0000256" key="3">
    <source>
        <dbReference type="ARBA" id="ARBA00008000"/>
    </source>
</evidence>
<dbReference type="EC" id="1.1.2.4" evidence="9"/>
<evidence type="ECO:0000256" key="10">
    <source>
        <dbReference type="ARBA" id="ARBA00051436"/>
    </source>
</evidence>
<evidence type="ECO:0000256" key="5">
    <source>
        <dbReference type="ARBA" id="ARBA00022827"/>
    </source>
</evidence>
<dbReference type="InterPro" id="IPR016164">
    <property type="entry name" value="FAD-linked_Oxase-like_C"/>
</dbReference>
<dbReference type="InterPro" id="IPR006094">
    <property type="entry name" value="Oxid_FAD_bind_N"/>
</dbReference>
<comment type="subcellular location">
    <subcellularLocation>
        <location evidence="2">Mitochondrion</location>
    </subcellularLocation>
</comment>
<dbReference type="GO" id="GO:0005739">
    <property type="term" value="C:mitochondrion"/>
    <property type="evidence" value="ECO:0007669"/>
    <property type="project" value="UniProtKB-SubCell"/>
</dbReference>
<keyword evidence="4" id="KW-0285">Flavoprotein</keyword>
<accession>A0AAX4HD69</accession>
<evidence type="ECO:0000313" key="14">
    <source>
        <dbReference type="Proteomes" id="UP001338582"/>
    </source>
</evidence>
<dbReference type="RefSeq" id="XP_062878689.1">
    <property type="nucleotide sequence ID" value="XM_063022619.1"/>
</dbReference>
<evidence type="ECO:0000313" key="13">
    <source>
        <dbReference type="EMBL" id="WPK26308.1"/>
    </source>
</evidence>
<evidence type="ECO:0000256" key="8">
    <source>
        <dbReference type="ARBA" id="ARBA00023128"/>
    </source>
</evidence>
<dbReference type="InterPro" id="IPR004113">
    <property type="entry name" value="FAD-bd_oxidored_4_C"/>
</dbReference>
<keyword evidence="6" id="KW-0809">Transit peptide</keyword>
<dbReference type="Pfam" id="PF01565">
    <property type="entry name" value="FAD_binding_4"/>
    <property type="match status" value="1"/>
</dbReference>
<dbReference type="InterPro" id="IPR016171">
    <property type="entry name" value="Vanillyl_alc_oxidase_C-sub2"/>
</dbReference>
<dbReference type="Proteomes" id="UP001338582">
    <property type="component" value="Chromosome 4"/>
</dbReference>
<dbReference type="GO" id="GO:1903457">
    <property type="term" value="P:lactate catabolic process"/>
    <property type="evidence" value="ECO:0007669"/>
    <property type="project" value="TreeGrafter"/>
</dbReference>
<keyword evidence="14" id="KW-1185">Reference proteome</keyword>
<keyword evidence="7" id="KW-0560">Oxidoreductase</keyword>
<dbReference type="GeneID" id="88174720"/>
<dbReference type="InterPro" id="IPR036318">
    <property type="entry name" value="FAD-bd_PCMH-like_sf"/>
</dbReference>
<dbReference type="Gene3D" id="3.30.465.10">
    <property type="match status" value="1"/>
</dbReference>
<evidence type="ECO:0000256" key="1">
    <source>
        <dbReference type="ARBA" id="ARBA00001974"/>
    </source>
</evidence>
<dbReference type="PANTHER" id="PTHR11748:SF111">
    <property type="entry name" value="D-LACTATE DEHYDROGENASE, MITOCHONDRIAL-RELATED"/>
    <property type="match status" value="1"/>
</dbReference>
<dbReference type="InterPro" id="IPR016169">
    <property type="entry name" value="FAD-bd_PCMH_sub2"/>
</dbReference>
<evidence type="ECO:0000256" key="2">
    <source>
        <dbReference type="ARBA" id="ARBA00004173"/>
    </source>
</evidence>
<evidence type="ECO:0000256" key="7">
    <source>
        <dbReference type="ARBA" id="ARBA00023002"/>
    </source>
</evidence>
<dbReference type="SUPFAM" id="SSF55103">
    <property type="entry name" value="FAD-linked oxidases, C-terminal domain"/>
    <property type="match status" value="1"/>
</dbReference>
<dbReference type="Gene3D" id="3.30.70.2740">
    <property type="match status" value="1"/>
</dbReference>
<evidence type="ECO:0000256" key="11">
    <source>
        <dbReference type="ARBA" id="ARBA00083446"/>
    </source>
</evidence>
<dbReference type="GO" id="GO:0004458">
    <property type="term" value="F:D-lactate dehydrogenase (cytochrome) activity"/>
    <property type="evidence" value="ECO:0007669"/>
    <property type="project" value="UniProtKB-EC"/>
</dbReference>
<dbReference type="EMBL" id="CP138897">
    <property type="protein sequence ID" value="WPK26308.1"/>
    <property type="molecule type" value="Genomic_DNA"/>
</dbReference>
<gene>
    <name evidence="13" type="ORF">PUMCH_003657</name>
</gene>
<keyword evidence="5" id="KW-0274">FAD</keyword>
<dbReference type="Pfam" id="PF02913">
    <property type="entry name" value="FAD-oxidase_C"/>
    <property type="match status" value="1"/>
</dbReference>
<dbReference type="FunFam" id="3.30.465.10:FF:000014">
    <property type="entry name" value="D-lactate dehydrogenase (Cytochrome), putative"/>
    <property type="match status" value="1"/>
</dbReference>
<dbReference type="GO" id="GO:0008720">
    <property type="term" value="F:D-lactate dehydrogenase (NAD+) activity"/>
    <property type="evidence" value="ECO:0007669"/>
    <property type="project" value="TreeGrafter"/>
</dbReference>
<comment type="similarity">
    <text evidence="3">Belongs to the FAD-binding oxidoreductase/transferase type 4 family.</text>
</comment>
<dbReference type="InterPro" id="IPR016166">
    <property type="entry name" value="FAD-bd_PCMH"/>
</dbReference>
<evidence type="ECO:0000256" key="6">
    <source>
        <dbReference type="ARBA" id="ARBA00022946"/>
    </source>
</evidence>
<dbReference type="SUPFAM" id="SSF56176">
    <property type="entry name" value="FAD-binding/transporter-associated domain-like"/>
    <property type="match status" value="1"/>
</dbReference>
<evidence type="ECO:0000256" key="9">
    <source>
        <dbReference type="ARBA" id="ARBA00038897"/>
    </source>
</evidence>
<sequence length="594" mass="64794">MFSRTAARCSRRLSLTRKFVSSTKNTTGGVSLASKTLLVVAGVGAGLMAQNVFGTISNDTNKPQLEHSLVKKADEEPSTTPLSTVEFPRYATDAEFAEALELFKQIVGSENITSEEAVVLEHADSFFNTHHPPKPDVQRPAVVISPTSTKQVSEIMKVAHKYRVPVVANSGLTSLEGHNMHTRGPNSVSIAFGDLNDIRVNADDMDAVVQAGVGWKELDEYLLDSEEASHLMFGPDPGIGATIGGMVGTSASGTNAFRYGTMKENVLSLTVVLADGTVVKTRQRPRKSAAGYDLTRLFIGSEGTLGIVTEIVVKLQPRPAKELVSIATFPTIKDAASTAQHIISRSGIQPNAVELVNETSMSFVNASGVSEKKFLEKPSLLLKVGGPNDSIIASQLEIIKKIAQEHNSIEFESSKSEDENEILWAARRAGLWSTFDYGKKVLENKDDVQLWTTDFAVPISKMANLINETNDDLNLLGFRDRFSVLGHVGDGNCHFLLIYNSKDYSKTKEVVDRMVERAIKYEGTCTGEHGVGVGKRSYLEPELGRTAVDLMRHIKFSLDPRAILNPDKIFKIDPKEDLDSLLDMGHAVEVPKCC</sequence>
<protein>
    <recommendedName>
        <fullName evidence="9">D-lactate dehydrogenase (cytochrome)</fullName>
        <ecNumber evidence="9">1.1.2.4</ecNumber>
    </recommendedName>
    <alternativeName>
        <fullName evidence="11">D-lactate ferricytochrome C oxidoreductase</fullName>
    </alternativeName>
</protein>
<comment type="catalytic activity">
    <reaction evidence="10">
        <text>(R)-lactate + 2 Fe(III)-[cytochrome c] = 2 Fe(II)-[cytochrome c] + pyruvate + 2 H(+)</text>
        <dbReference type="Rhea" id="RHEA:13521"/>
        <dbReference type="Rhea" id="RHEA-COMP:10350"/>
        <dbReference type="Rhea" id="RHEA-COMP:14399"/>
        <dbReference type="ChEBI" id="CHEBI:15361"/>
        <dbReference type="ChEBI" id="CHEBI:15378"/>
        <dbReference type="ChEBI" id="CHEBI:16004"/>
        <dbReference type="ChEBI" id="CHEBI:29033"/>
        <dbReference type="ChEBI" id="CHEBI:29034"/>
        <dbReference type="EC" id="1.1.2.4"/>
    </reaction>
</comment>
<keyword evidence="8" id="KW-0496">Mitochondrion</keyword>
<comment type="cofactor">
    <cofactor evidence="1">
        <name>FAD</name>
        <dbReference type="ChEBI" id="CHEBI:57692"/>
    </cofactor>
</comment>
<dbReference type="KEGG" id="asau:88174720"/>
<evidence type="ECO:0000256" key="4">
    <source>
        <dbReference type="ARBA" id="ARBA00022630"/>
    </source>
</evidence>
<dbReference type="AlphaFoldDB" id="A0AAX4HD69"/>
<dbReference type="FunFam" id="3.30.70.2740:FF:000001">
    <property type="entry name" value="D-lactate dehydrogenase mitochondrial"/>
    <property type="match status" value="1"/>
</dbReference>
<proteinExistence type="inferred from homology"/>
<reference evidence="13 14" key="1">
    <citation type="submission" date="2023-10" db="EMBL/GenBank/DDBJ databases">
        <title>Draft Genome Sequence of Candida saopaulonensis from a very Premature Infant with Sepsis.</title>
        <authorList>
            <person name="Ning Y."/>
            <person name="Dai R."/>
            <person name="Xiao M."/>
            <person name="Xu Y."/>
            <person name="Yan Q."/>
            <person name="Zhang L."/>
        </authorList>
    </citation>
    <scope>NUCLEOTIDE SEQUENCE [LARGE SCALE GENOMIC DNA]</scope>
    <source>
        <strain evidence="13 14">19XY460</strain>
    </source>
</reference>
<dbReference type="PANTHER" id="PTHR11748">
    <property type="entry name" value="D-LACTATE DEHYDROGENASE"/>
    <property type="match status" value="1"/>
</dbReference>
<evidence type="ECO:0000259" key="12">
    <source>
        <dbReference type="PROSITE" id="PS51387"/>
    </source>
</evidence>
<feature type="domain" description="FAD-binding PCMH-type" evidence="12">
    <location>
        <begin position="135"/>
        <end position="318"/>
    </location>
</feature>
<dbReference type="FunFam" id="1.10.45.10:FF:000001">
    <property type="entry name" value="D-lactate dehydrogenase mitochondrial"/>
    <property type="match status" value="1"/>
</dbReference>
<dbReference type="GO" id="GO:0071949">
    <property type="term" value="F:FAD binding"/>
    <property type="evidence" value="ECO:0007669"/>
    <property type="project" value="InterPro"/>
</dbReference>
<name>A0AAX4HD69_9ASCO</name>
<dbReference type="PROSITE" id="PS51387">
    <property type="entry name" value="FAD_PCMH"/>
    <property type="match status" value="1"/>
</dbReference>